<dbReference type="EMBL" id="JAMDGY010000015">
    <property type="protein sequence ID" value="MDD0990043.1"/>
    <property type="molecule type" value="Genomic_DNA"/>
</dbReference>
<dbReference type="InterPro" id="IPR001611">
    <property type="entry name" value="Leu-rich_rpt"/>
</dbReference>
<sequence length="1476" mass="165124">MANTAAADIHRAFLERQLPDWARHLNAHHWQQLRHSQRPAQGLAQQPADWLANAPPDWRQAVLDSQLACRRSQRELARELSGLQGLRSFAEPLLQDHLHTVHRFSLPVATCELVVFEREFIWWALSYRLHHKVHNLLQAALQNFEEDIEFETQSALTPPGSFSLIPNYNSSTATYNYRYSRLALTPADFARSCRSVDLGGRYQQHLKQVYEAPENRDRLRALSINASKDNLRLCIHLARVHGNIDGPAQERALAVLGDTPGQCWSLSLFGVPLHDALLVDHASATGASVLLYLPGADHPLSEHSSLTALQTQLKTSLCSPQYRTFFSRFVPQGQQEHFFSVLKRNLQGAPSDEDSPQWVADGDADLHLRLLPFGEDLFGTLQDRHVQRIQDDARLLAVPTADVDEATRKARLAYWESIGLNLLNLAAFFVPGLGEIMLAVTAVQLLDEVIEGVEAWQDGDIDTAMAHLEGVALNVAVIGGMGVAGHLAGKLANPKLMDSLVEVQRPDGSARLWKPDLAPYRCSIELPAELQPNALGQYQLGERYYIRLDGALYEQAFDEASGKWQLRHPARAEAFQPPLEHNGRGAWRQVHERPLSWTRAQLLRRIGHSVDSFSDAELDQACQISGTSQDRLRKMHLDNEAPPLLLSDSLDRISADRQAQAASALPDETAAYPTLFERFYQAGIAEDPLRETLQLHAPRLSKPLANRLLSASERAHWMATGEPSATLLDNAAQIASELPLTRALEGAYCPALASADSERLLFTCLGRLPGWSPKVCLELRAGTPQGPLLTRLGPAGAAERRVIVKSLDGYRAYDGAHPLQTRAVNPLDNDLPRALLHALPEARRQALGLNLEQPEALLSQIKAFSASHRNKLPQWLWSHRPDSWPDSGRLLGGMDQAEGYPAAQADAPSVMTRYRALYPATSEAEAQAVIERWTAENKLPTEELQHLEARLARLQSNLQAWSGNLERRQSVATELVRAWQRISLQVLPSGASGVRLKLARLGLTEADLASFPVLSETLAEVHDLDLSNNPLADLPQTFIQHFPSLQRLSLTRCNLTRIPSVPTAQLKRLDLSFNRIAWSPDQQPVLDSYNALQTLDLSINPLQRAPQFSALPHLEYLDLCACELEALPAGLEALVDPLVIDLTENEISDLPADFQFPQAVGEALRLEQNPLGQTALTHIDDYFTAHGVDLLVGEVDYEGLLDGTTPAQQALWRRLKERLPISYRRGLRELYETDEYLAAPATSRRRYWRLLAWMDSNPSAMQRALQIDAGGLLELEFRFEVDRAMAEPEPQARAQTLLRVYTRLVRENEVAFALPQALPDFVEDTALEELNQWTLQHLAQDPELDLPLAPTPDERVTLDLADGLEAPLTAQWREQLRERLLQLSPANDQGLDALFVRDTEEEYHYSGWVDWLQQRYSARFDALRATLDAELEHAETLSEGDYVNEARRLRDAFTQNTDALLRSLTRGVLEGTLLSW</sequence>
<feature type="domain" description="Dermonecrotic toxin N-terminal" evidence="3">
    <location>
        <begin position="81"/>
        <end position="332"/>
    </location>
</feature>
<keyword evidence="5" id="KW-1185">Reference proteome</keyword>
<evidence type="ECO:0000313" key="4">
    <source>
        <dbReference type="EMBL" id="MDD0990043.1"/>
    </source>
</evidence>
<keyword evidence="2" id="KW-0677">Repeat</keyword>
<dbReference type="InterPro" id="IPR046673">
    <property type="entry name" value="ToxA_N"/>
</dbReference>
<dbReference type="InterPro" id="IPR032675">
    <property type="entry name" value="LRR_dom_sf"/>
</dbReference>
<dbReference type="SMART" id="SM00369">
    <property type="entry name" value="LRR_TYP"/>
    <property type="match status" value="3"/>
</dbReference>
<evidence type="ECO:0000256" key="1">
    <source>
        <dbReference type="ARBA" id="ARBA00022614"/>
    </source>
</evidence>
<evidence type="ECO:0000256" key="2">
    <source>
        <dbReference type="ARBA" id="ARBA00022737"/>
    </source>
</evidence>
<name>A0ABT5NPF5_9PSED</name>
<dbReference type="InterPro" id="IPR050216">
    <property type="entry name" value="LRR_domain-containing"/>
</dbReference>
<dbReference type="Gene3D" id="3.80.10.10">
    <property type="entry name" value="Ribonuclease Inhibitor"/>
    <property type="match status" value="1"/>
</dbReference>
<dbReference type="InterPro" id="IPR003591">
    <property type="entry name" value="Leu-rich_rpt_typical-subtyp"/>
</dbReference>
<dbReference type="Pfam" id="PF13855">
    <property type="entry name" value="LRR_8"/>
    <property type="match status" value="1"/>
</dbReference>
<accession>A0ABT5NPF5</accession>
<dbReference type="Pfam" id="PF20178">
    <property type="entry name" value="ToxA_N"/>
    <property type="match status" value="1"/>
</dbReference>
<dbReference type="PANTHER" id="PTHR48051:SF1">
    <property type="entry name" value="RAS SUPPRESSOR PROTEIN 1"/>
    <property type="match status" value="1"/>
</dbReference>
<dbReference type="PANTHER" id="PTHR48051">
    <property type="match status" value="1"/>
</dbReference>
<dbReference type="Proteomes" id="UP001148203">
    <property type="component" value="Unassembled WGS sequence"/>
</dbReference>
<protein>
    <submittedName>
        <fullName evidence="4">Leucine-rich repeat domain-containing protein</fullName>
    </submittedName>
</protein>
<dbReference type="SUPFAM" id="SSF52058">
    <property type="entry name" value="L domain-like"/>
    <property type="match status" value="1"/>
</dbReference>
<proteinExistence type="predicted"/>
<comment type="caution">
    <text evidence="4">The sequence shown here is derived from an EMBL/GenBank/DDBJ whole genome shotgun (WGS) entry which is preliminary data.</text>
</comment>
<organism evidence="4 5">
    <name type="scientific">Pseudomonas fontis</name>
    <dbReference type="NCBI Taxonomy" id="2942633"/>
    <lineage>
        <taxon>Bacteria</taxon>
        <taxon>Pseudomonadati</taxon>
        <taxon>Pseudomonadota</taxon>
        <taxon>Gammaproteobacteria</taxon>
        <taxon>Pseudomonadales</taxon>
        <taxon>Pseudomonadaceae</taxon>
        <taxon>Pseudomonas</taxon>
    </lineage>
</organism>
<evidence type="ECO:0000313" key="5">
    <source>
        <dbReference type="Proteomes" id="UP001148203"/>
    </source>
</evidence>
<evidence type="ECO:0000259" key="3">
    <source>
        <dbReference type="Pfam" id="PF20178"/>
    </source>
</evidence>
<gene>
    <name evidence="4" type="ORF">M5G11_05780</name>
</gene>
<dbReference type="RefSeq" id="WP_273910066.1">
    <property type="nucleotide sequence ID" value="NZ_JAMDGX010000021.1"/>
</dbReference>
<reference evidence="4 5" key="1">
    <citation type="submission" date="2022-05" db="EMBL/GenBank/DDBJ databases">
        <title>Novel Pseudomonas spp. Isolated from a Rainbow Trout Aquaculture Facility.</title>
        <authorList>
            <person name="Testerman T."/>
            <person name="Graf J."/>
        </authorList>
    </citation>
    <scope>NUCLEOTIDE SEQUENCE [LARGE SCALE GENOMIC DNA]</scope>
    <source>
        <strain evidence="4 5">ID681</strain>
    </source>
</reference>
<keyword evidence="1" id="KW-0433">Leucine-rich repeat</keyword>